<dbReference type="EMBL" id="BMQJ01000010">
    <property type="protein sequence ID" value="GGQ07694.1"/>
    <property type="molecule type" value="Genomic_DNA"/>
</dbReference>
<evidence type="ECO:0000313" key="1">
    <source>
        <dbReference type="EMBL" id="GGQ07694.1"/>
    </source>
</evidence>
<reference evidence="2" key="1">
    <citation type="journal article" date="2019" name="Int. J. Syst. Evol. Microbiol.">
        <title>The Global Catalogue of Microorganisms (GCM) 10K type strain sequencing project: providing services to taxonomists for standard genome sequencing and annotation.</title>
        <authorList>
            <consortium name="The Broad Institute Genomics Platform"/>
            <consortium name="The Broad Institute Genome Sequencing Center for Infectious Disease"/>
            <person name="Wu L."/>
            <person name="Ma J."/>
        </authorList>
    </citation>
    <scope>NUCLEOTIDE SEQUENCE [LARGE SCALE GENOMIC DNA]</scope>
    <source>
        <strain evidence="2">JCM 3115</strain>
    </source>
</reference>
<proteinExistence type="predicted"/>
<sequence length="56" mass="6418">MGFIARTFLDDKNKPQVFALITEADKIFFLWWPDQDTHWTKDPWKVPPLTAAAAAG</sequence>
<gene>
    <name evidence="1" type="ORF">GCM10010140_42490</name>
</gene>
<evidence type="ECO:0000313" key="2">
    <source>
        <dbReference type="Proteomes" id="UP000611554"/>
    </source>
</evidence>
<dbReference type="Proteomes" id="UP000611554">
    <property type="component" value="Unassembled WGS sequence"/>
</dbReference>
<organism evidence="1 2">
    <name type="scientific">Streptosporangium pseudovulgare</name>
    <dbReference type="NCBI Taxonomy" id="35765"/>
    <lineage>
        <taxon>Bacteria</taxon>
        <taxon>Bacillati</taxon>
        <taxon>Actinomycetota</taxon>
        <taxon>Actinomycetes</taxon>
        <taxon>Streptosporangiales</taxon>
        <taxon>Streptosporangiaceae</taxon>
        <taxon>Streptosporangium</taxon>
    </lineage>
</organism>
<keyword evidence="2" id="KW-1185">Reference proteome</keyword>
<name>A0ABQ2R2Q1_9ACTN</name>
<comment type="caution">
    <text evidence="1">The sequence shown here is derived from an EMBL/GenBank/DDBJ whole genome shotgun (WGS) entry which is preliminary data.</text>
</comment>
<accession>A0ABQ2R2Q1</accession>
<protein>
    <submittedName>
        <fullName evidence="1">Uncharacterized protein</fullName>
    </submittedName>
</protein>